<evidence type="ECO:0000313" key="1">
    <source>
        <dbReference type="EMBL" id="RKT78101.1"/>
    </source>
</evidence>
<name>A0A495XU68_9MICO</name>
<proteinExistence type="predicted"/>
<organism evidence="1 2">
    <name type="scientific">Terracoccus luteus</name>
    <dbReference type="NCBI Taxonomy" id="53356"/>
    <lineage>
        <taxon>Bacteria</taxon>
        <taxon>Bacillati</taxon>
        <taxon>Actinomycetota</taxon>
        <taxon>Actinomycetes</taxon>
        <taxon>Micrococcales</taxon>
        <taxon>Intrasporangiaceae</taxon>
        <taxon>Terracoccus</taxon>
    </lineage>
</organism>
<dbReference type="RefSeq" id="WP_121032244.1">
    <property type="nucleotide sequence ID" value="NZ_RBXT01000001.1"/>
</dbReference>
<dbReference type="Proteomes" id="UP000278440">
    <property type="component" value="Unassembled WGS sequence"/>
</dbReference>
<protein>
    <recommendedName>
        <fullName evidence="3">Insertion element protein</fullName>
    </recommendedName>
</protein>
<comment type="caution">
    <text evidence="1">The sequence shown here is derived from an EMBL/GenBank/DDBJ whole genome shotgun (WGS) entry which is preliminary data.</text>
</comment>
<reference evidence="1 2" key="1">
    <citation type="submission" date="2018-10" db="EMBL/GenBank/DDBJ databases">
        <title>Sequencing the genomes of 1000 actinobacteria strains.</title>
        <authorList>
            <person name="Klenk H.-P."/>
        </authorList>
    </citation>
    <scope>NUCLEOTIDE SEQUENCE [LARGE SCALE GENOMIC DNA]</scope>
    <source>
        <strain evidence="1 2">DSM 44267</strain>
    </source>
</reference>
<keyword evidence="2" id="KW-1185">Reference proteome</keyword>
<evidence type="ECO:0000313" key="2">
    <source>
        <dbReference type="Proteomes" id="UP000278440"/>
    </source>
</evidence>
<gene>
    <name evidence="1" type="ORF">DFJ68_1538</name>
</gene>
<dbReference type="OrthoDB" id="4243321at2"/>
<dbReference type="EMBL" id="RBXT01000001">
    <property type="protein sequence ID" value="RKT78101.1"/>
    <property type="molecule type" value="Genomic_DNA"/>
</dbReference>
<sequence length="66" mass="6822">MPRHQLRCPYCSGDDVNPFPDPTSLWSCLGCCRVFRVETAVPASVAGWGVLRAVGASAAGASGGRG</sequence>
<evidence type="ECO:0008006" key="3">
    <source>
        <dbReference type="Google" id="ProtNLM"/>
    </source>
</evidence>
<accession>A0A495XU68</accession>
<dbReference type="AlphaFoldDB" id="A0A495XU68"/>